<dbReference type="PROSITE" id="PS51779">
    <property type="entry name" value="POTRA"/>
    <property type="match status" value="2"/>
</dbReference>
<keyword evidence="3 9" id="KW-0812">Transmembrane</keyword>
<dbReference type="NCBIfam" id="TIGR03303">
    <property type="entry name" value="OM_YaeT"/>
    <property type="match status" value="1"/>
</dbReference>
<evidence type="ECO:0000256" key="4">
    <source>
        <dbReference type="ARBA" id="ARBA00022729"/>
    </source>
</evidence>
<dbReference type="Gene3D" id="3.10.20.310">
    <property type="entry name" value="membrane protein fhac"/>
    <property type="match status" value="5"/>
</dbReference>
<feature type="domain" description="POTRA" evidence="10">
    <location>
        <begin position="230"/>
        <end position="316"/>
    </location>
</feature>
<protein>
    <recommendedName>
        <fullName evidence="8">Outer membrane protein assembly factor BamA</fullName>
    </recommendedName>
</protein>
<keyword evidence="9" id="KW-1133">Transmembrane helix</keyword>
<dbReference type="PANTHER" id="PTHR12815">
    <property type="entry name" value="SORTING AND ASSEMBLY MACHINERY SAMM50 PROTEIN FAMILY MEMBER"/>
    <property type="match status" value="1"/>
</dbReference>
<sequence>MQKNFLLRLVNLFIIISFIFSYQIVFAQGQSKIYKVLGITVSGNKTADANAIISASGIKVNDEIQVPGDKTINAIKNLWALNIFKDVQLLIDKEIGDGIFLLIKVEEYPRFEKIIFEGNDELSTSDLEKNVTFLRGTVIKPQDIAKLKQKILKQYEKEGLLSASIQDKFYTFLSADTTKDEIITRWRNDKDFSDEIEFRYDRGDTKYSDLVSRIKDRVIIKFIIDEGDEVRVRKIEFVGNQAFDQDDLKGAMDEINEAKWWKFWGSGKFDFENYKKDKQAIVKFYRKNGYRDAAIVSDTLIYSNDKKDLTIRMEVYEGPQYKVRNISWIGNTVYPSQILSERLDIAKGDIFDAEKFEKNLRGNEKQTDVSSLYLDNGYLTFNLQPKEIKVAEDSVDIEIRIEERNQFTVNRVDIEGNDKTKEKVIRRELYTIPGDYFNRGLLLRSIQNLANLQYFNVEKLYGAEGIGTKLASDSTVDISFRVEEKSSDYLNASVGYSGAFGFSGAVGITLTNFSISEPFRLGGGQILSFNWQFGVGSLYRTFTLGFTEPWLFDTPTSVGAEVFDTRQQYVYDLRQTGATIRVGRKLRWPDDFFYIQGRVKYQYNNVLEGQGFYVEGKANQYTLGGLIARKDIDNPIFPSIGSSVQLDAELSGGPLLPGDVDYLKIGFTAEWYRRLFNTNRITLYTIADLGYIDEIVRGTKIQPFEFYYMGGNGLIIATTSLRGYDDRTVGPRNVDGRVIGGRVMAKFGTELRLAVSIEPIPLYILAFAEAGNVFESFEKTDIFDLRRSVGFGARLLINPIGLIGFDLGYGFDRKAVSGNDPAWLFHFQFGKGF</sequence>
<dbReference type="InterPro" id="IPR034746">
    <property type="entry name" value="POTRA"/>
</dbReference>
<evidence type="ECO:0000256" key="8">
    <source>
        <dbReference type="NCBIfam" id="TIGR03303"/>
    </source>
</evidence>
<dbReference type="AlphaFoldDB" id="A0A832DMU9"/>
<dbReference type="Gene3D" id="2.40.160.50">
    <property type="entry name" value="membrane protein fhac: a member of the omp85/tpsb transporter family"/>
    <property type="match status" value="1"/>
</dbReference>
<proteinExistence type="predicted"/>
<keyword evidence="6 9" id="KW-0472">Membrane</keyword>
<gene>
    <name evidence="11" type="primary">bamA</name>
    <name evidence="11" type="ORF">ENS56_04285</name>
</gene>
<evidence type="ECO:0000256" key="5">
    <source>
        <dbReference type="ARBA" id="ARBA00022737"/>
    </source>
</evidence>
<dbReference type="PIRSF" id="PIRSF006076">
    <property type="entry name" value="OM_assembly_OMP85"/>
    <property type="match status" value="1"/>
</dbReference>
<keyword evidence="7" id="KW-0998">Cell outer membrane</keyword>
<dbReference type="GO" id="GO:0009279">
    <property type="term" value="C:cell outer membrane"/>
    <property type="evidence" value="ECO:0007669"/>
    <property type="project" value="UniProtKB-UniRule"/>
</dbReference>
<organism evidence="11">
    <name type="scientific">Ignavibacterium album</name>
    <dbReference type="NCBI Taxonomy" id="591197"/>
    <lineage>
        <taxon>Bacteria</taxon>
        <taxon>Pseudomonadati</taxon>
        <taxon>Ignavibacteriota</taxon>
        <taxon>Ignavibacteria</taxon>
        <taxon>Ignavibacteriales</taxon>
        <taxon>Ignavibacteriaceae</taxon>
        <taxon>Ignavibacterium</taxon>
    </lineage>
</organism>
<evidence type="ECO:0000256" key="7">
    <source>
        <dbReference type="ARBA" id="ARBA00023237"/>
    </source>
</evidence>
<dbReference type="EMBL" id="DSVI01000005">
    <property type="protein sequence ID" value="HGT47227.1"/>
    <property type="molecule type" value="Genomic_DNA"/>
</dbReference>
<dbReference type="PANTHER" id="PTHR12815:SF47">
    <property type="entry name" value="TRANSLOCATION AND ASSEMBLY MODULE SUBUNIT TAMA"/>
    <property type="match status" value="1"/>
</dbReference>
<dbReference type="InterPro" id="IPR039910">
    <property type="entry name" value="D15-like"/>
</dbReference>
<keyword evidence="5" id="KW-0677">Repeat</keyword>
<accession>A0A832DMU9</accession>
<dbReference type="GO" id="GO:0071709">
    <property type="term" value="P:membrane assembly"/>
    <property type="evidence" value="ECO:0007669"/>
    <property type="project" value="InterPro"/>
</dbReference>
<dbReference type="InterPro" id="IPR000184">
    <property type="entry name" value="Bac_surfAg_D15"/>
</dbReference>
<name>A0A832DMU9_9BACT</name>
<evidence type="ECO:0000313" key="11">
    <source>
        <dbReference type="EMBL" id="HGT47227.1"/>
    </source>
</evidence>
<dbReference type="Pfam" id="PF01103">
    <property type="entry name" value="Omp85"/>
    <property type="match status" value="1"/>
</dbReference>
<dbReference type="InterPro" id="IPR023707">
    <property type="entry name" value="OM_assembly_BamA"/>
</dbReference>
<dbReference type="InterPro" id="IPR010827">
    <property type="entry name" value="BamA/TamA_POTRA"/>
</dbReference>
<evidence type="ECO:0000256" key="6">
    <source>
        <dbReference type="ARBA" id="ARBA00023136"/>
    </source>
</evidence>
<reference evidence="11" key="1">
    <citation type="journal article" date="2020" name="mSystems">
        <title>Genome- and Community-Level Interaction Insights into Carbon Utilization and Element Cycling Functions of Hydrothermarchaeota in Hydrothermal Sediment.</title>
        <authorList>
            <person name="Zhou Z."/>
            <person name="Liu Y."/>
            <person name="Xu W."/>
            <person name="Pan J."/>
            <person name="Luo Z.H."/>
            <person name="Li M."/>
        </authorList>
    </citation>
    <scope>NUCLEOTIDE SEQUENCE [LARGE SCALE GENOMIC DNA]</scope>
    <source>
        <strain evidence="11">SpSt-500</strain>
    </source>
</reference>
<evidence type="ECO:0000256" key="1">
    <source>
        <dbReference type="ARBA" id="ARBA00004370"/>
    </source>
</evidence>
<evidence type="ECO:0000256" key="9">
    <source>
        <dbReference type="SAM" id="Phobius"/>
    </source>
</evidence>
<dbReference type="Pfam" id="PF07244">
    <property type="entry name" value="POTRA"/>
    <property type="match status" value="4"/>
</dbReference>
<comment type="caution">
    <text evidence="11">The sequence shown here is derived from an EMBL/GenBank/DDBJ whole genome shotgun (WGS) entry which is preliminary data.</text>
</comment>
<feature type="transmembrane region" description="Helical" evidence="9">
    <location>
        <begin position="5"/>
        <end position="25"/>
    </location>
</feature>
<keyword evidence="2" id="KW-1134">Transmembrane beta strand</keyword>
<feature type="domain" description="POTRA" evidence="10">
    <location>
        <begin position="321"/>
        <end position="404"/>
    </location>
</feature>
<evidence type="ECO:0000256" key="2">
    <source>
        <dbReference type="ARBA" id="ARBA00022452"/>
    </source>
</evidence>
<keyword evidence="4" id="KW-0732">Signal</keyword>
<evidence type="ECO:0000259" key="10">
    <source>
        <dbReference type="PROSITE" id="PS51779"/>
    </source>
</evidence>
<evidence type="ECO:0000256" key="3">
    <source>
        <dbReference type="ARBA" id="ARBA00022692"/>
    </source>
</evidence>
<comment type="subcellular location">
    <subcellularLocation>
        <location evidence="1">Membrane</location>
    </subcellularLocation>
</comment>